<name>A0A0Q9YG18_9GAMM</name>
<dbReference type="PANTHER" id="PTHR11727:SF7">
    <property type="entry name" value="DIMETHYLADENOSINE TRANSFERASE-RELATED"/>
    <property type="match status" value="1"/>
</dbReference>
<evidence type="ECO:0000256" key="8">
    <source>
        <dbReference type="PROSITE-ProRule" id="PRU01026"/>
    </source>
</evidence>
<dbReference type="InterPro" id="IPR023165">
    <property type="entry name" value="rRNA_Ade_diMease-like_C"/>
</dbReference>
<dbReference type="Gene3D" id="1.10.8.100">
    <property type="entry name" value="Ribosomal RNA adenine dimethylase-like, domain 2"/>
    <property type="match status" value="1"/>
</dbReference>
<feature type="binding site" evidence="7 8">
    <location>
        <position position="40"/>
    </location>
    <ligand>
        <name>S-adenosyl-L-methionine</name>
        <dbReference type="ChEBI" id="CHEBI:59789"/>
    </ligand>
</feature>
<sequence>MSSYRPLKHFGQHLLNNIHYLEKILNALAPQENDLLVEVGPGMGALTKVVLPHCNHLHVVEIDKRFIEYLTLNFETHKLTVHGQSALDFDFNNLIRDERKIRIFGNLPYNISTPLIFHFLEFKDHVQDMLFLLQTEVVDRMAAPPGDKTYGRLSVMVQYHCKVQSLFHIPPSAFTPPPKVNSSVVRLTPYQRDDIALNYSAFKNIVNAAFQQRRKTISNALHAFISKSQLIAIEIDPQQRAETLSVEDYVRISNLIL</sequence>
<comment type="similarity">
    <text evidence="7">Belongs to the class I-like SAM-binding methyltransferase superfamily. rRNA adenine N(6)-methyltransferase family. RsmA subfamily.</text>
</comment>
<evidence type="ECO:0000313" key="11">
    <source>
        <dbReference type="EMBL" id="MCS5707482.1"/>
    </source>
</evidence>
<evidence type="ECO:0000256" key="1">
    <source>
        <dbReference type="ARBA" id="ARBA00022490"/>
    </source>
</evidence>
<keyword evidence="2 7" id="KW-0698">rRNA processing</keyword>
<keyword evidence="6 7" id="KW-0694">RNA-binding</keyword>
<comment type="caution">
    <text evidence="7 8">Lacks conserved residue(s) required for the propagation of feature annotation.</text>
</comment>
<keyword evidence="1 7" id="KW-0963">Cytoplasm</keyword>
<organism evidence="10">
    <name type="scientific">Candidatus Berkiella cookevillensis</name>
    <dbReference type="NCBI Taxonomy" id="437022"/>
    <lineage>
        <taxon>Bacteria</taxon>
        <taxon>Pseudomonadati</taxon>
        <taxon>Pseudomonadota</taxon>
        <taxon>Gammaproteobacteria</taxon>
        <taxon>Candidatus Berkiellales</taxon>
        <taxon>Candidatus Berkiellaceae</taxon>
        <taxon>Candidatus Berkiella</taxon>
    </lineage>
</organism>
<feature type="domain" description="Ribosomal RNA adenine methylase transferase N-terminal" evidence="9">
    <location>
        <begin position="20"/>
        <end position="191"/>
    </location>
</feature>
<feature type="binding site" evidence="7 8">
    <location>
        <position position="61"/>
    </location>
    <ligand>
        <name>S-adenosyl-L-methionine</name>
        <dbReference type="ChEBI" id="CHEBI:59789"/>
    </ligand>
</feature>
<gene>
    <name evidence="7 10" type="primary">rsmA</name>
    <name evidence="7" type="synonym">ksgA</name>
    <name evidence="11" type="ORF">CC99x_001045</name>
    <name evidence="10" type="ORF">CC99x_00497</name>
</gene>
<dbReference type="NCBIfam" id="TIGR00755">
    <property type="entry name" value="ksgA"/>
    <property type="match status" value="1"/>
</dbReference>
<dbReference type="GO" id="GO:0005829">
    <property type="term" value="C:cytosol"/>
    <property type="evidence" value="ECO:0007669"/>
    <property type="project" value="TreeGrafter"/>
</dbReference>
<proteinExistence type="inferred from homology"/>
<dbReference type="PATRIC" id="fig|1590042.3.peg.515"/>
<reference evidence="10" key="1">
    <citation type="submission" date="2015-09" db="EMBL/GenBank/DDBJ databases">
        <title>Draft Genome Sequences of Two Novel Amoeba-resistant Intranuclear Bacteria, Candidatus Berkiella cookevillensis and Candidatus Berkiella aquae.</title>
        <authorList>
            <person name="Mehari Y.T."/>
            <person name="Arivett B.A."/>
            <person name="Farone A.L."/>
            <person name="Gunderson J.H."/>
            <person name="Farone M.B."/>
        </authorList>
    </citation>
    <scope>NUCLEOTIDE SEQUENCE [LARGE SCALE GENOMIC DNA]</scope>
    <source>
        <strain evidence="10">CC99</strain>
    </source>
</reference>
<dbReference type="OrthoDB" id="9814755at2"/>
<dbReference type="InterPro" id="IPR029063">
    <property type="entry name" value="SAM-dependent_MTases_sf"/>
</dbReference>
<keyword evidence="12" id="KW-1185">Reference proteome</keyword>
<dbReference type="GO" id="GO:0052908">
    <property type="term" value="F:16S rRNA (adenine(1518)-N(6)/adenine(1519)-N(6))-dimethyltransferase activity"/>
    <property type="evidence" value="ECO:0007669"/>
    <property type="project" value="UniProtKB-EC"/>
</dbReference>
<evidence type="ECO:0000256" key="5">
    <source>
        <dbReference type="ARBA" id="ARBA00022691"/>
    </source>
</evidence>
<dbReference type="InterPro" id="IPR011530">
    <property type="entry name" value="rRNA_adenine_dimethylase"/>
</dbReference>
<evidence type="ECO:0000256" key="6">
    <source>
        <dbReference type="ARBA" id="ARBA00022884"/>
    </source>
</evidence>
<feature type="binding site" evidence="7 8">
    <location>
        <position position="13"/>
    </location>
    <ligand>
        <name>S-adenosyl-L-methionine</name>
        <dbReference type="ChEBI" id="CHEBI:59789"/>
    </ligand>
</feature>
<evidence type="ECO:0000313" key="12">
    <source>
        <dbReference type="Proteomes" id="UP000051494"/>
    </source>
</evidence>
<dbReference type="InterPro" id="IPR020598">
    <property type="entry name" value="rRNA_Ade_methylase_Trfase_N"/>
</dbReference>
<dbReference type="PROSITE" id="PS01131">
    <property type="entry name" value="RRNA_A_DIMETH"/>
    <property type="match status" value="1"/>
</dbReference>
<dbReference type="GO" id="GO:0003723">
    <property type="term" value="F:RNA binding"/>
    <property type="evidence" value="ECO:0007669"/>
    <property type="project" value="UniProtKB-UniRule"/>
</dbReference>
<dbReference type="PROSITE" id="PS51689">
    <property type="entry name" value="SAM_RNA_A_N6_MT"/>
    <property type="match status" value="1"/>
</dbReference>
<evidence type="ECO:0000256" key="3">
    <source>
        <dbReference type="ARBA" id="ARBA00022603"/>
    </source>
</evidence>
<reference evidence="11" key="2">
    <citation type="journal article" date="2016" name="Genome Announc.">
        <title>Draft Genome Sequences of Two Novel Amoeba-Resistant Intranuclear Bacteria, 'Candidatus Berkiella cookevillensis' and 'Candidatus Berkiella aquae'.</title>
        <authorList>
            <person name="Mehari Y.T."/>
            <person name="Arivett B.A."/>
            <person name="Farone A.L."/>
            <person name="Gunderson J.H."/>
            <person name="Farone M.B."/>
        </authorList>
    </citation>
    <scope>NUCLEOTIDE SEQUENCE</scope>
    <source>
        <strain evidence="11">CC99</strain>
    </source>
</reference>
<evidence type="ECO:0000256" key="2">
    <source>
        <dbReference type="ARBA" id="ARBA00022552"/>
    </source>
</evidence>
<accession>A0A0Q9YG18</accession>
<dbReference type="Proteomes" id="UP000051494">
    <property type="component" value="Unassembled WGS sequence"/>
</dbReference>
<dbReference type="FunFam" id="1.10.8.100:FF:000001">
    <property type="entry name" value="Ribosomal RNA small subunit methyltransferase A"/>
    <property type="match status" value="1"/>
</dbReference>
<feature type="binding site" evidence="7 8">
    <location>
        <position position="106"/>
    </location>
    <ligand>
        <name>S-adenosyl-L-methionine</name>
        <dbReference type="ChEBI" id="CHEBI:59789"/>
    </ligand>
</feature>
<dbReference type="HAMAP" id="MF_00607">
    <property type="entry name" value="16SrRNA_methyltr_A"/>
    <property type="match status" value="1"/>
</dbReference>
<dbReference type="Gene3D" id="3.40.50.150">
    <property type="entry name" value="Vaccinia Virus protein VP39"/>
    <property type="match status" value="1"/>
</dbReference>
<comment type="caution">
    <text evidence="10">The sequence shown here is derived from an EMBL/GenBank/DDBJ whole genome shotgun (WGS) entry which is preliminary data.</text>
</comment>
<evidence type="ECO:0000259" key="9">
    <source>
        <dbReference type="SMART" id="SM00650"/>
    </source>
</evidence>
<protein>
    <recommendedName>
        <fullName evidence="7">Ribosomal RNA small subunit methyltransferase A</fullName>
        <ecNumber evidence="7">2.1.1.182</ecNumber>
    </recommendedName>
    <alternativeName>
        <fullName evidence="7">16S rRNA (adenine(1518)-N(6)/adenine(1519)-N(6))-dimethyltransferase</fullName>
    </alternativeName>
    <alternativeName>
        <fullName evidence="7">16S rRNA dimethyladenosine transferase</fullName>
    </alternativeName>
    <alternativeName>
        <fullName evidence="7">16S rRNA dimethylase</fullName>
    </alternativeName>
    <alternativeName>
        <fullName evidence="7">S-adenosylmethionine-6-N', N'-adenosyl(rRNA) dimethyltransferase</fullName>
    </alternativeName>
</protein>
<comment type="subcellular location">
    <subcellularLocation>
        <location evidence="7">Cytoplasm</location>
    </subcellularLocation>
</comment>
<dbReference type="STRING" id="437022.CC99x_00497"/>
<dbReference type="SMART" id="SM00650">
    <property type="entry name" value="rADc"/>
    <property type="match status" value="1"/>
</dbReference>
<comment type="function">
    <text evidence="7">Specifically dimethylates two adjacent adenosines (A1518 and A1519) in the loop of a conserved hairpin near the 3'-end of 16S rRNA in the 30S particle. May play a critical role in biogenesis of 30S subunits.</text>
</comment>
<reference evidence="11" key="3">
    <citation type="submission" date="2021-06" db="EMBL/GenBank/DDBJ databases">
        <title>Genomic Description and Analysis of Intracellular Bacteria, Candidatus Berkiella cookevillensis and Candidatus Berkiella aquae.</title>
        <authorList>
            <person name="Kidane D.T."/>
            <person name="Mehari Y.T."/>
            <person name="Rice F.C."/>
            <person name="Arivett B.A."/>
            <person name="Farone A.L."/>
            <person name="Berk S.G."/>
            <person name="Farone M.B."/>
        </authorList>
    </citation>
    <scope>NUCLEOTIDE SEQUENCE</scope>
    <source>
        <strain evidence="11">CC99</strain>
    </source>
</reference>
<evidence type="ECO:0000256" key="4">
    <source>
        <dbReference type="ARBA" id="ARBA00022679"/>
    </source>
</evidence>
<keyword evidence="3 7" id="KW-0489">Methyltransferase</keyword>
<feature type="binding site" evidence="7 8">
    <location>
        <position position="15"/>
    </location>
    <ligand>
        <name>S-adenosyl-L-methionine</name>
        <dbReference type="ChEBI" id="CHEBI:59789"/>
    </ligand>
</feature>
<dbReference type="Pfam" id="PF00398">
    <property type="entry name" value="RrnaAD"/>
    <property type="match status" value="1"/>
</dbReference>
<dbReference type="InterPro" id="IPR020596">
    <property type="entry name" value="rRNA_Ade_Mease_Trfase_CS"/>
</dbReference>
<dbReference type="SUPFAM" id="SSF53335">
    <property type="entry name" value="S-adenosyl-L-methionine-dependent methyltransferases"/>
    <property type="match status" value="1"/>
</dbReference>
<dbReference type="EMBL" id="LKHV01000002">
    <property type="protein sequence ID" value="KRG19485.1"/>
    <property type="molecule type" value="Genomic_DNA"/>
</dbReference>
<dbReference type="AlphaFoldDB" id="A0A0Q9YG18"/>
<dbReference type="EMBL" id="LKHV02000001">
    <property type="protein sequence ID" value="MCS5707482.1"/>
    <property type="molecule type" value="Genomic_DNA"/>
</dbReference>
<dbReference type="EC" id="2.1.1.182" evidence="7"/>
<dbReference type="InterPro" id="IPR001737">
    <property type="entry name" value="KsgA/Erm"/>
</dbReference>
<dbReference type="RefSeq" id="WP_057623322.1">
    <property type="nucleotide sequence ID" value="NZ_LKHV02000001.1"/>
</dbReference>
<keyword evidence="4 7" id="KW-0808">Transferase</keyword>
<keyword evidence="5 7" id="KW-0949">S-adenosyl-L-methionine</keyword>
<dbReference type="PANTHER" id="PTHR11727">
    <property type="entry name" value="DIMETHYLADENOSINE TRANSFERASE"/>
    <property type="match status" value="1"/>
</dbReference>
<evidence type="ECO:0000313" key="10">
    <source>
        <dbReference type="EMBL" id="KRG19485.1"/>
    </source>
</evidence>
<comment type="catalytic activity">
    <reaction evidence="7">
        <text>adenosine(1518)/adenosine(1519) in 16S rRNA + 4 S-adenosyl-L-methionine = N(6)-dimethyladenosine(1518)/N(6)-dimethyladenosine(1519) in 16S rRNA + 4 S-adenosyl-L-homocysteine + 4 H(+)</text>
        <dbReference type="Rhea" id="RHEA:19609"/>
        <dbReference type="Rhea" id="RHEA-COMP:10232"/>
        <dbReference type="Rhea" id="RHEA-COMP:10233"/>
        <dbReference type="ChEBI" id="CHEBI:15378"/>
        <dbReference type="ChEBI" id="CHEBI:57856"/>
        <dbReference type="ChEBI" id="CHEBI:59789"/>
        <dbReference type="ChEBI" id="CHEBI:74411"/>
        <dbReference type="ChEBI" id="CHEBI:74493"/>
        <dbReference type="EC" id="2.1.1.182"/>
    </reaction>
</comment>
<evidence type="ECO:0000256" key="7">
    <source>
        <dbReference type="HAMAP-Rule" id="MF_00607"/>
    </source>
</evidence>